<gene>
    <name evidence="2" type="ORF">ACA1_077760</name>
</gene>
<dbReference type="GeneID" id="14915160"/>
<reference evidence="2 3" key="1">
    <citation type="journal article" date="2013" name="Genome Biol.">
        <title>Genome of Acanthamoeba castellanii highlights extensive lateral gene transfer and early evolution of tyrosine kinase signaling.</title>
        <authorList>
            <person name="Clarke M."/>
            <person name="Lohan A.J."/>
            <person name="Liu B."/>
            <person name="Lagkouvardos I."/>
            <person name="Roy S."/>
            <person name="Zafar N."/>
            <person name="Bertelli C."/>
            <person name="Schilde C."/>
            <person name="Kianianmomeni A."/>
            <person name="Burglin T.R."/>
            <person name="Frech C."/>
            <person name="Turcotte B."/>
            <person name="Kopec K.O."/>
            <person name="Synnott J.M."/>
            <person name="Choo C."/>
            <person name="Paponov I."/>
            <person name="Finkler A."/>
            <person name="Soon Heng Tan C."/>
            <person name="Hutchins A.P."/>
            <person name="Weinmeier T."/>
            <person name="Rattei T."/>
            <person name="Chu J.S."/>
            <person name="Gimenez G."/>
            <person name="Irimia M."/>
            <person name="Rigden D.J."/>
            <person name="Fitzpatrick D.A."/>
            <person name="Lorenzo-Morales J."/>
            <person name="Bateman A."/>
            <person name="Chiu C.H."/>
            <person name="Tang P."/>
            <person name="Hegemann P."/>
            <person name="Fromm H."/>
            <person name="Raoult D."/>
            <person name="Greub G."/>
            <person name="Miranda-Saavedra D."/>
            <person name="Chen N."/>
            <person name="Nash P."/>
            <person name="Ginger M.L."/>
            <person name="Horn M."/>
            <person name="Schaap P."/>
            <person name="Caler L."/>
            <person name="Loftus B."/>
        </authorList>
    </citation>
    <scope>NUCLEOTIDE SEQUENCE [LARGE SCALE GENOMIC DNA]</scope>
    <source>
        <strain evidence="2 3">Neff</strain>
    </source>
</reference>
<evidence type="ECO:0000313" key="3">
    <source>
        <dbReference type="Proteomes" id="UP000011083"/>
    </source>
</evidence>
<dbReference type="InterPro" id="IPR029526">
    <property type="entry name" value="PGBD"/>
</dbReference>
<feature type="domain" description="PiggyBac transposable element-derived protein" evidence="1">
    <location>
        <begin position="6"/>
        <end position="75"/>
    </location>
</feature>
<organism evidence="2 3">
    <name type="scientific">Acanthamoeba castellanii (strain ATCC 30010 / Neff)</name>
    <dbReference type="NCBI Taxonomy" id="1257118"/>
    <lineage>
        <taxon>Eukaryota</taxon>
        <taxon>Amoebozoa</taxon>
        <taxon>Discosea</taxon>
        <taxon>Longamoebia</taxon>
        <taxon>Centramoebida</taxon>
        <taxon>Acanthamoebidae</taxon>
        <taxon>Acanthamoeba</taxon>
    </lineage>
</organism>
<dbReference type="EMBL" id="KB008051">
    <property type="protein sequence ID" value="ELR14545.1"/>
    <property type="molecule type" value="Genomic_DNA"/>
</dbReference>
<dbReference type="AlphaFoldDB" id="L8GNA4"/>
<dbReference type="KEGG" id="acan:ACA1_077760"/>
<dbReference type="PANTHER" id="PTHR46599:SF3">
    <property type="entry name" value="PIGGYBAC TRANSPOSABLE ELEMENT-DERIVED PROTEIN 4"/>
    <property type="match status" value="1"/>
</dbReference>
<dbReference type="PANTHER" id="PTHR46599">
    <property type="entry name" value="PIGGYBAC TRANSPOSABLE ELEMENT-DERIVED PROTEIN 4"/>
    <property type="match status" value="1"/>
</dbReference>
<dbReference type="VEuPathDB" id="AmoebaDB:ACA1_077760"/>
<feature type="domain" description="PiggyBac transposable element-derived protein" evidence="1">
    <location>
        <begin position="103"/>
        <end position="192"/>
    </location>
</feature>
<sequence>MVHEASQLHWVPSQKVCINKGIRPWQGRKKGVKVYILSKPHPNSIKIYILADDSNYVYNFWIYLAKAVMDQGKHHFLFSCKANYLFKQHTLPHVKVKGDSAWTSSKKRLLMYSYVNKKPLNMITNYYKRPLATREFKDGRAIPNIIASYRSTLSYIDQANPYHLCYHFCHCIFKHTQAQFHTTFMISVVNSWLLYTHVNKDKKGVMLVDIIISQAQAPGCQFSL</sequence>
<evidence type="ECO:0000313" key="2">
    <source>
        <dbReference type="EMBL" id="ELR14545.1"/>
    </source>
</evidence>
<dbReference type="Pfam" id="PF13843">
    <property type="entry name" value="DDE_Tnp_1_7"/>
    <property type="match status" value="2"/>
</dbReference>
<dbReference type="OrthoDB" id="118105at2759"/>
<name>L8GNA4_ACACF</name>
<dbReference type="RefSeq" id="XP_004336558.1">
    <property type="nucleotide sequence ID" value="XM_004336510.1"/>
</dbReference>
<keyword evidence="3" id="KW-1185">Reference proteome</keyword>
<protein>
    <recommendedName>
        <fullName evidence="1">PiggyBac transposable element-derived protein domain-containing protein</fullName>
    </recommendedName>
</protein>
<proteinExistence type="predicted"/>
<dbReference type="Proteomes" id="UP000011083">
    <property type="component" value="Unassembled WGS sequence"/>
</dbReference>
<evidence type="ECO:0000259" key="1">
    <source>
        <dbReference type="Pfam" id="PF13843"/>
    </source>
</evidence>
<accession>L8GNA4</accession>